<dbReference type="EMBL" id="CP034036">
    <property type="protein sequence ID" value="QCR04677.1"/>
    <property type="molecule type" value="Genomic_DNA"/>
</dbReference>
<dbReference type="EMBL" id="QDKK01000011">
    <property type="protein sequence ID" value="PWC24657.1"/>
    <property type="molecule type" value="Genomic_DNA"/>
</dbReference>
<sequence length="728" mass="76384">MARNLQLALTLSARDTGSKVLRKAMQDAVAQTKAAEKAGDELAKSQQQNSQQGIRASRSLSEEFRRANSARSTLGIRSEREIQREIQQTIAAYSRLTRTGVMSANEQARAFDAMTQRVSRLRGELGSTAQTVSRMDKLRGIGSGAMAVAGGIAAGAAVLMRPVSNTMTYEQTLANMANTAFSDRKTVAGRRSGMQEMDSLIRNSVKTGGGTKEDAANTLNEMLASGEVDMSSAKTLLPLLQKYSTASGASSTDLSQIAIRLKQTFGVEDKDMGKALNMAIAAGQSGGFELSDMAKWLPQQLAAASNNGMKGLDDFAVLLGVNQAAKITAGTSDEAGNNVVNLLAKITSQDAANAAAKVKVNGKGIDLPGSLSNAQGKGLNSLDAFVAIIDKVVASNPAYKKLDAKLASSTGDDRRQIMESQAKILEGSAVGQIIADRQALMALIGYRSNRQYAQGVITDVNAQRNLPAGETAGDLNFSLMSDTAGFKAQQLKNTADFAQIDSTGGLSKALGDVSDKLVKYADQYPGLTTALSGATTGIQVLGAGAATAGGILAAWKMLGGNGGINPPSIPPGPTAPPNVPGVRLPPWLSRLGGLARFAGKALVPLGVYQAAEDAPLVKVERGDATARARLNANQYSTDLARWQDSQRAIPGALDAWDEIKSWWARPTTIGADNPAFQGVPSYLMPPQSPQNNQQIQINTKLELDGRVIAEAVNEVNGQQAARGSNGGY</sequence>
<reference evidence="5 7" key="2">
    <citation type="submission" date="2018-11" db="EMBL/GenBank/DDBJ databases">
        <title>Genome sequences of Brenneria nigrifluens and Brenneria rubrifaciens.</title>
        <authorList>
            <person name="Poret-Peterson A.T."/>
            <person name="McClean A.E."/>
            <person name="Kluepfel D.A."/>
        </authorList>
    </citation>
    <scope>NUCLEOTIDE SEQUENCE [LARGE SCALE GENOMIC DNA]</scope>
    <source>
        <strain evidence="5 7">ATCC 13028</strain>
    </source>
</reference>
<keyword evidence="2" id="KW-0812">Transmembrane</keyword>
<evidence type="ECO:0000256" key="1">
    <source>
        <dbReference type="SAM" id="MobiDB-lite"/>
    </source>
</evidence>
<dbReference type="RefSeq" id="WP_009112860.1">
    <property type="nucleotide sequence ID" value="NZ_CP034036.1"/>
</dbReference>
<evidence type="ECO:0000313" key="5">
    <source>
        <dbReference type="EMBL" id="QCR04677.1"/>
    </source>
</evidence>
<gene>
    <name evidence="4" type="ORF">DDT54_08190</name>
    <name evidence="5" type="ORF">EH206_11135</name>
</gene>
<dbReference type="AlphaFoldDB" id="A0A2U1USK9"/>
<evidence type="ECO:0000313" key="6">
    <source>
        <dbReference type="Proteomes" id="UP000295985"/>
    </source>
</evidence>
<name>A0A2U1USK9_9GAMM</name>
<proteinExistence type="predicted"/>
<keyword evidence="2" id="KW-1133">Transmembrane helix</keyword>
<evidence type="ECO:0000259" key="3">
    <source>
        <dbReference type="Pfam" id="PF10145"/>
    </source>
</evidence>
<dbReference type="InterPro" id="IPR010090">
    <property type="entry name" value="Phage_tape_meas"/>
</dbReference>
<dbReference type="Proteomes" id="UP000295985">
    <property type="component" value="Unassembled WGS sequence"/>
</dbReference>
<dbReference type="Proteomes" id="UP000303847">
    <property type="component" value="Chromosome"/>
</dbReference>
<evidence type="ECO:0000313" key="4">
    <source>
        <dbReference type="EMBL" id="PWC24657.1"/>
    </source>
</evidence>
<dbReference type="Pfam" id="PF10145">
    <property type="entry name" value="PhageMin_Tail"/>
    <property type="match status" value="1"/>
</dbReference>
<dbReference type="OrthoDB" id="8019720at2"/>
<evidence type="ECO:0000256" key="2">
    <source>
        <dbReference type="SAM" id="Phobius"/>
    </source>
</evidence>
<feature type="transmembrane region" description="Helical" evidence="2">
    <location>
        <begin position="140"/>
        <end position="160"/>
    </location>
</feature>
<protein>
    <submittedName>
        <fullName evidence="4">Phage tail tape measure protein</fullName>
    </submittedName>
</protein>
<reference evidence="4 6" key="1">
    <citation type="submission" date="2018-04" db="EMBL/GenBank/DDBJ databases">
        <title>Brenneria corticis sp.nov.</title>
        <authorList>
            <person name="Li Y."/>
        </authorList>
    </citation>
    <scope>NUCLEOTIDE SEQUENCE [LARGE SCALE GENOMIC DNA]</scope>
    <source>
        <strain evidence="4 6">LMG 2694</strain>
    </source>
</reference>
<feature type="domain" description="Phage tail tape measure protein" evidence="3">
    <location>
        <begin position="206"/>
        <end position="401"/>
    </location>
</feature>
<accession>A0A2U1USK9</accession>
<keyword evidence="7" id="KW-1185">Reference proteome</keyword>
<evidence type="ECO:0000313" key="7">
    <source>
        <dbReference type="Proteomes" id="UP000303847"/>
    </source>
</evidence>
<keyword evidence="2" id="KW-0472">Membrane</keyword>
<feature type="compositionally biased region" description="Polar residues" evidence="1">
    <location>
        <begin position="44"/>
        <end position="54"/>
    </location>
</feature>
<feature type="region of interest" description="Disordered" evidence="1">
    <location>
        <begin position="36"/>
        <end position="76"/>
    </location>
</feature>
<organism evidence="4 6">
    <name type="scientific">Brenneria nigrifluens DSM 30175 = ATCC 13028</name>
    <dbReference type="NCBI Taxonomy" id="1121120"/>
    <lineage>
        <taxon>Bacteria</taxon>
        <taxon>Pseudomonadati</taxon>
        <taxon>Pseudomonadota</taxon>
        <taxon>Gammaproteobacteria</taxon>
        <taxon>Enterobacterales</taxon>
        <taxon>Pectobacteriaceae</taxon>
        <taxon>Brenneria</taxon>
    </lineage>
</organism>